<sequence length="133" mass="15261">MKKLKSLLELEPCNYEFKPINSYILSLFDPPIGYEYGFNKYGLRLSLNELNILKSVNKWDINLLSQLVDVITWSNCGDPEFDRILADEDINSDKLNLTGLGNLAYMAINASDDDIKKIYYNILLFAGKIKENN</sequence>
<gene>
    <name evidence="1" type="ORF">LCDPAC02_03020</name>
</gene>
<accession>A0A481YP60</accession>
<organism evidence="1">
    <name type="scientific">Pithovirus LCDPAC02</name>
    <dbReference type="NCBI Taxonomy" id="2506601"/>
    <lineage>
        <taxon>Viruses</taxon>
        <taxon>Pithoviruses</taxon>
    </lineage>
</organism>
<protein>
    <submittedName>
        <fullName evidence="1">Uncharacterized protein</fullName>
    </submittedName>
</protein>
<evidence type="ECO:0000313" key="1">
    <source>
        <dbReference type="EMBL" id="QBK85103.1"/>
    </source>
</evidence>
<proteinExistence type="predicted"/>
<dbReference type="EMBL" id="MK500303">
    <property type="protein sequence ID" value="QBK85103.1"/>
    <property type="molecule type" value="Genomic_DNA"/>
</dbReference>
<reference evidence="1" key="1">
    <citation type="journal article" date="2019" name="MBio">
        <title>Virus Genomes from Deep Sea Sediments Expand the Ocean Megavirome and Support Independent Origins of Viral Gigantism.</title>
        <authorList>
            <person name="Backstrom D."/>
            <person name="Yutin N."/>
            <person name="Jorgensen S.L."/>
            <person name="Dharamshi J."/>
            <person name="Homa F."/>
            <person name="Zaremba-Niedwiedzka K."/>
            <person name="Spang A."/>
            <person name="Wolf Y.I."/>
            <person name="Koonin E.V."/>
            <person name="Ettema T.J."/>
        </authorList>
    </citation>
    <scope>NUCLEOTIDE SEQUENCE</scope>
</reference>
<name>A0A481YP60_9VIRU</name>